<keyword evidence="7 11" id="KW-0648">Protein biosynthesis</keyword>
<comment type="caution">
    <text evidence="12">The sequence shown here is derived from an EMBL/GenBank/DDBJ whole genome shotgun (WGS) entry which is preliminary data.</text>
</comment>
<evidence type="ECO:0000256" key="7">
    <source>
        <dbReference type="ARBA" id="ARBA00022917"/>
    </source>
</evidence>
<dbReference type="PANTHER" id="PTHR43766:SF1">
    <property type="entry name" value="TRYPTOPHAN--TRNA LIGASE, MITOCHONDRIAL"/>
    <property type="match status" value="1"/>
</dbReference>
<reference evidence="12 13" key="1">
    <citation type="journal article" date="2019" name="New Phytol.">
        <title>Comparative genomics reveals unique wood-decay strategies and fruiting body development in the Schizophyllaceae.</title>
        <authorList>
            <person name="Almasi E."/>
            <person name="Sahu N."/>
            <person name="Krizsan K."/>
            <person name="Balint B."/>
            <person name="Kovacs G.M."/>
            <person name="Kiss B."/>
            <person name="Cseklye J."/>
            <person name="Drula E."/>
            <person name="Henrissat B."/>
            <person name="Nagy I."/>
            <person name="Chovatia M."/>
            <person name="Adam C."/>
            <person name="LaButti K."/>
            <person name="Lipzen A."/>
            <person name="Riley R."/>
            <person name="Grigoriev I.V."/>
            <person name="Nagy L.G."/>
        </authorList>
    </citation>
    <scope>NUCLEOTIDE SEQUENCE [LARGE SCALE GENOMIC DNA]</scope>
    <source>
        <strain evidence="12 13">NL-1724</strain>
    </source>
</reference>
<comment type="subcellular location">
    <subcellularLocation>
        <location evidence="1">Mitochondrion</location>
    </subcellularLocation>
</comment>
<dbReference type="Gene3D" id="1.10.240.10">
    <property type="entry name" value="Tyrosyl-Transfer RNA Synthetase"/>
    <property type="match status" value="1"/>
</dbReference>
<proteinExistence type="inferred from homology"/>
<dbReference type="InterPro" id="IPR002305">
    <property type="entry name" value="aa-tRNA-synth_Ic"/>
</dbReference>
<dbReference type="PRINTS" id="PR01039">
    <property type="entry name" value="TRNASYNTHTRP"/>
</dbReference>
<evidence type="ECO:0000313" key="12">
    <source>
        <dbReference type="EMBL" id="TRM69722.1"/>
    </source>
</evidence>
<evidence type="ECO:0000256" key="6">
    <source>
        <dbReference type="ARBA" id="ARBA00022840"/>
    </source>
</evidence>
<keyword evidence="5 11" id="KW-0547">Nucleotide-binding</keyword>
<dbReference type="STRING" id="97359.A0A550CY42"/>
<dbReference type="GO" id="GO:0070183">
    <property type="term" value="P:mitochondrial tryptophanyl-tRNA aminoacylation"/>
    <property type="evidence" value="ECO:0007669"/>
    <property type="project" value="TreeGrafter"/>
</dbReference>
<dbReference type="FunFam" id="3.40.50.620:FF:000082">
    <property type="entry name" value="MSW1p Mitochondrial tryptophanyl-tRNA synthetase"/>
    <property type="match status" value="1"/>
</dbReference>
<dbReference type="GO" id="GO:0005759">
    <property type="term" value="C:mitochondrial matrix"/>
    <property type="evidence" value="ECO:0007669"/>
    <property type="project" value="TreeGrafter"/>
</dbReference>
<dbReference type="GO" id="GO:0005524">
    <property type="term" value="F:ATP binding"/>
    <property type="evidence" value="ECO:0007669"/>
    <property type="project" value="UniProtKB-KW"/>
</dbReference>
<evidence type="ECO:0000313" key="13">
    <source>
        <dbReference type="Proteomes" id="UP000320762"/>
    </source>
</evidence>
<keyword evidence="13" id="KW-1185">Reference proteome</keyword>
<dbReference type="OrthoDB" id="15808at2759"/>
<gene>
    <name evidence="12" type="ORF">BD626DRAFT_17042</name>
</gene>
<protein>
    <recommendedName>
        <fullName evidence="3">tryptophan--tRNA ligase</fullName>
        <ecNumber evidence="3">6.1.1.2</ecNumber>
    </recommendedName>
    <alternativeName>
        <fullName evidence="9">Tryptophanyl-tRNA synthetase</fullName>
    </alternativeName>
</protein>
<dbReference type="Proteomes" id="UP000320762">
    <property type="component" value="Unassembled WGS sequence"/>
</dbReference>
<dbReference type="InterPro" id="IPR001412">
    <property type="entry name" value="aa-tRNA-synth_I_CS"/>
</dbReference>
<keyword evidence="4 11" id="KW-0436">Ligase</keyword>
<comment type="similarity">
    <text evidence="2 11">Belongs to the class-I aminoacyl-tRNA synthetase family.</text>
</comment>
<evidence type="ECO:0000256" key="10">
    <source>
        <dbReference type="ARBA" id="ARBA00049929"/>
    </source>
</evidence>
<keyword evidence="8 11" id="KW-0030">Aminoacyl-tRNA synthetase</keyword>
<dbReference type="InterPro" id="IPR002306">
    <property type="entry name" value="Trp-tRNA-ligase"/>
</dbReference>
<keyword evidence="6 11" id="KW-0067">ATP-binding</keyword>
<dbReference type="EMBL" id="VDMD01000001">
    <property type="protein sequence ID" value="TRM69722.1"/>
    <property type="molecule type" value="Genomic_DNA"/>
</dbReference>
<name>A0A550CY42_9AGAR</name>
<evidence type="ECO:0000256" key="2">
    <source>
        <dbReference type="ARBA" id="ARBA00005594"/>
    </source>
</evidence>
<dbReference type="EC" id="6.1.1.2" evidence="3"/>
<dbReference type="PANTHER" id="PTHR43766">
    <property type="entry name" value="TRYPTOPHAN--TRNA LIGASE, MITOCHONDRIAL"/>
    <property type="match status" value="1"/>
</dbReference>
<evidence type="ECO:0000256" key="5">
    <source>
        <dbReference type="ARBA" id="ARBA00022741"/>
    </source>
</evidence>
<comment type="catalytic activity">
    <reaction evidence="10">
        <text>tRNA(Trp) + L-tryptophan + ATP = L-tryptophyl-tRNA(Trp) + AMP + diphosphate + H(+)</text>
        <dbReference type="Rhea" id="RHEA:24080"/>
        <dbReference type="Rhea" id="RHEA-COMP:9671"/>
        <dbReference type="Rhea" id="RHEA-COMP:9705"/>
        <dbReference type="ChEBI" id="CHEBI:15378"/>
        <dbReference type="ChEBI" id="CHEBI:30616"/>
        <dbReference type="ChEBI" id="CHEBI:33019"/>
        <dbReference type="ChEBI" id="CHEBI:57912"/>
        <dbReference type="ChEBI" id="CHEBI:78442"/>
        <dbReference type="ChEBI" id="CHEBI:78535"/>
        <dbReference type="ChEBI" id="CHEBI:456215"/>
        <dbReference type="EC" id="6.1.1.2"/>
    </reaction>
</comment>
<dbReference type="InterPro" id="IPR050203">
    <property type="entry name" value="Trp-tRNA_synthetase"/>
</dbReference>
<dbReference type="NCBIfam" id="TIGR00233">
    <property type="entry name" value="trpS"/>
    <property type="match status" value="1"/>
</dbReference>
<dbReference type="InterPro" id="IPR014729">
    <property type="entry name" value="Rossmann-like_a/b/a_fold"/>
</dbReference>
<dbReference type="SUPFAM" id="SSF52374">
    <property type="entry name" value="Nucleotidylyl transferase"/>
    <property type="match status" value="1"/>
</dbReference>
<evidence type="ECO:0000256" key="11">
    <source>
        <dbReference type="RuleBase" id="RU363036"/>
    </source>
</evidence>
<dbReference type="Pfam" id="PF00579">
    <property type="entry name" value="tRNA-synt_1b"/>
    <property type="match status" value="1"/>
</dbReference>
<dbReference type="AlphaFoldDB" id="A0A550CY42"/>
<evidence type="ECO:0000256" key="1">
    <source>
        <dbReference type="ARBA" id="ARBA00004173"/>
    </source>
</evidence>
<dbReference type="CDD" id="cd00806">
    <property type="entry name" value="TrpRS_core"/>
    <property type="match status" value="1"/>
</dbReference>
<organism evidence="12 13">
    <name type="scientific">Schizophyllum amplum</name>
    <dbReference type="NCBI Taxonomy" id="97359"/>
    <lineage>
        <taxon>Eukaryota</taxon>
        <taxon>Fungi</taxon>
        <taxon>Dikarya</taxon>
        <taxon>Basidiomycota</taxon>
        <taxon>Agaricomycotina</taxon>
        <taxon>Agaricomycetes</taxon>
        <taxon>Agaricomycetidae</taxon>
        <taxon>Agaricales</taxon>
        <taxon>Schizophyllaceae</taxon>
        <taxon>Schizophyllum</taxon>
    </lineage>
</organism>
<sequence length="380" mass="42358">MSSRVLSSSRSQCRLVKPILNYRCASTRNTTPEARRPRRILSGIQPTGIPHLGNYLGALSNWVKLQRDALPEDELIYTVVGWHALTLPQKPKELFKSRQDMMAVLLAVGLDPKRSIIFHQDHNPSHTELAWIFNCMTSLGQLRRMTTWKSKLATARNTKNESDIDESLLNAGLLTYPVLQAADILIYRATHVPVGDDQTQHIELCRDLADLFNRRFKGKGSMFSLPQIIKTQTKRILSLRDPSAKMSKSAPDLNSRILLTDTAPQIQAKIRSSVTDGLGELTYDPEARPGTANLLTILGAITGQEDLHALAATYSGKGHAELKTDTADAIEELLRGPRAEFERLRVETAYLNEVAEDGARRSKEKTDVTMKEVKARIGLA</sequence>
<evidence type="ECO:0000256" key="8">
    <source>
        <dbReference type="ARBA" id="ARBA00023146"/>
    </source>
</evidence>
<dbReference type="PROSITE" id="PS00178">
    <property type="entry name" value="AA_TRNA_LIGASE_I"/>
    <property type="match status" value="1"/>
</dbReference>
<dbReference type="Gene3D" id="3.40.50.620">
    <property type="entry name" value="HUPs"/>
    <property type="match status" value="1"/>
</dbReference>
<evidence type="ECO:0000256" key="9">
    <source>
        <dbReference type="ARBA" id="ARBA00030268"/>
    </source>
</evidence>
<dbReference type="GO" id="GO:0004830">
    <property type="term" value="F:tryptophan-tRNA ligase activity"/>
    <property type="evidence" value="ECO:0007669"/>
    <property type="project" value="UniProtKB-EC"/>
</dbReference>
<accession>A0A550CY42</accession>
<dbReference type="InterPro" id="IPR024109">
    <property type="entry name" value="Trp-tRNA-ligase_bac-type"/>
</dbReference>
<dbReference type="HAMAP" id="MF_00140_B">
    <property type="entry name" value="Trp_tRNA_synth_B"/>
    <property type="match status" value="1"/>
</dbReference>
<evidence type="ECO:0000256" key="3">
    <source>
        <dbReference type="ARBA" id="ARBA00013161"/>
    </source>
</evidence>
<evidence type="ECO:0000256" key="4">
    <source>
        <dbReference type="ARBA" id="ARBA00022598"/>
    </source>
</evidence>